<accession>A0A4R0J1A6</accession>
<keyword evidence="4" id="KW-1185">Reference proteome</keyword>
<dbReference type="PANTHER" id="PTHR39335:SF1">
    <property type="entry name" value="BLL4220 PROTEIN"/>
    <property type="match status" value="1"/>
</dbReference>
<proteinExistence type="predicted"/>
<dbReference type="GO" id="GO:0043448">
    <property type="term" value="P:alkane catabolic process"/>
    <property type="evidence" value="ECO:0007669"/>
    <property type="project" value="TreeGrafter"/>
</dbReference>
<feature type="compositionally biased region" description="Low complexity" evidence="1">
    <location>
        <begin position="29"/>
        <end position="43"/>
    </location>
</feature>
<gene>
    <name evidence="3" type="ORF">E0H50_13570</name>
</gene>
<comment type="caution">
    <text evidence="3">The sequence shown here is derived from an EMBL/GenBank/DDBJ whole genome shotgun (WGS) entry which is preliminary data.</text>
</comment>
<evidence type="ECO:0000256" key="1">
    <source>
        <dbReference type="SAM" id="MobiDB-lite"/>
    </source>
</evidence>
<protein>
    <recommendedName>
        <fullName evidence="5">Lipoprotein</fullName>
    </recommendedName>
</protein>
<evidence type="ECO:0000313" key="3">
    <source>
        <dbReference type="EMBL" id="TCC34915.1"/>
    </source>
</evidence>
<feature type="signal peptide" evidence="2">
    <location>
        <begin position="1"/>
        <end position="23"/>
    </location>
</feature>
<evidence type="ECO:0000313" key="4">
    <source>
        <dbReference type="Proteomes" id="UP000292695"/>
    </source>
</evidence>
<dbReference type="PANTHER" id="PTHR39335">
    <property type="entry name" value="BLL4220 PROTEIN"/>
    <property type="match status" value="1"/>
</dbReference>
<dbReference type="Pfam" id="PF03640">
    <property type="entry name" value="Lipoprotein_15"/>
    <property type="match status" value="1"/>
</dbReference>
<dbReference type="PROSITE" id="PS51257">
    <property type="entry name" value="PROKAR_LIPOPROTEIN"/>
    <property type="match status" value="1"/>
</dbReference>
<dbReference type="InterPro" id="IPR005297">
    <property type="entry name" value="Lipoprotein_repeat"/>
</dbReference>
<dbReference type="Proteomes" id="UP000292695">
    <property type="component" value="Unassembled WGS sequence"/>
</dbReference>
<evidence type="ECO:0000256" key="2">
    <source>
        <dbReference type="SAM" id="SignalP"/>
    </source>
</evidence>
<dbReference type="AlphaFoldDB" id="A0A4R0J1A6"/>
<name>A0A4R0J1A6_9ACTN</name>
<sequence length="196" mass="20478">METAMRYTPLLAISCAVVLGLTACDASSTGNSSGGSASSPSLAVQEPSATTTEPGSPAEPVPSPTVTPGPIKLELRHATVKGVEADIVTINGWTAYRFEADGNKPPKVNCGFDCLITWPPALTDGSKVEVDGIDQSLVGTVGRPDRTEYTQVTLGGWPLYKFQDDKVPTDMKGEGVGGNWSVVKADGKPVIKKTTK</sequence>
<feature type="region of interest" description="Disordered" evidence="1">
    <location>
        <begin position="29"/>
        <end position="70"/>
    </location>
</feature>
<organism evidence="3 4">
    <name type="scientific">Kribbella sindirgiensis</name>
    <dbReference type="NCBI Taxonomy" id="1124744"/>
    <lineage>
        <taxon>Bacteria</taxon>
        <taxon>Bacillati</taxon>
        <taxon>Actinomycetota</taxon>
        <taxon>Actinomycetes</taxon>
        <taxon>Propionibacteriales</taxon>
        <taxon>Kribbellaceae</taxon>
        <taxon>Kribbella</taxon>
    </lineage>
</organism>
<evidence type="ECO:0008006" key="5">
    <source>
        <dbReference type="Google" id="ProtNLM"/>
    </source>
</evidence>
<feature type="chain" id="PRO_5039533433" description="Lipoprotein" evidence="2">
    <location>
        <begin position="24"/>
        <end position="196"/>
    </location>
</feature>
<reference evidence="3 4" key="1">
    <citation type="submission" date="2019-02" db="EMBL/GenBank/DDBJ databases">
        <title>Kribbella capetownensis sp. nov. and Kribbella speibonae sp. nov., isolated from soil.</title>
        <authorList>
            <person name="Curtis S.M."/>
            <person name="Norton I."/>
            <person name="Everest G.J."/>
            <person name="Meyers P.R."/>
        </authorList>
    </citation>
    <scope>NUCLEOTIDE SEQUENCE [LARGE SCALE GENOMIC DNA]</scope>
    <source>
        <strain evidence="3 4">DSM 27082</strain>
    </source>
</reference>
<dbReference type="EMBL" id="SJKA01000004">
    <property type="protein sequence ID" value="TCC34915.1"/>
    <property type="molecule type" value="Genomic_DNA"/>
</dbReference>
<keyword evidence="2" id="KW-0732">Signal</keyword>
<feature type="compositionally biased region" description="Pro residues" evidence="1">
    <location>
        <begin position="57"/>
        <end position="67"/>
    </location>
</feature>
<dbReference type="OrthoDB" id="597632at2"/>